<protein>
    <submittedName>
        <fullName evidence="1">Uncharacterized protein</fullName>
    </submittedName>
</protein>
<dbReference type="EMBL" id="FQZG01000007">
    <property type="protein sequence ID" value="SHI51075.1"/>
    <property type="molecule type" value="Genomic_DNA"/>
</dbReference>
<reference evidence="1 2" key="1">
    <citation type="submission" date="2016-11" db="EMBL/GenBank/DDBJ databases">
        <authorList>
            <person name="Jaros S."/>
            <person name="Januszkiewicz K."/>
            <person name="Wedrychowicz H."/>
        </authorList>
    </citation>
    <scope>NUCLEOTIDE SEQUENCE [LARGE SCALE GENOMIC DNA]</scope>
    <source>
        <strain evidence="1 2">DSM 12906</strain>
    </source>
</reference>
<dbReference type="STRING" id="1123357.SAMN02745244_00516"/>
<dbReference type="AlphaFoldDB" id="A0A1M6BQP8"/>
<organism evidence="1 2">
    <name type="scientific">Tessaracoccus bendigoensis DSM 12906</name>
    <dbReference type="NCBI Taxonomy" id="1123357"/>
    <lineage>
        <taxon>Bacteria</taxon>
        <taxon>Bacillati</taxon>
        <taxon>Actinomycetota</taxon>
        <taxon>Actinomycetes</taxon>
        <taxon>Propionibacteriales</taxon>
        <taxon>Propionibacteriaceae</taxon>
        <taxon>Tessaracoccus</taxon>
    </lineage>
</organism>
<gene>
    <name evidence="1" type="ORF">SAMN02745244_00516</name>
</gene>
<dbReference type="Proteomes" id="UP000184512">
    <property type="component" value="Unassembled WGS sequence"/>
</dbReference>
<evidence type="ECO:0000313" key="1">
    <source>
        <dbReference type="EMBL" id="SHI51075.1"/>
    </source>
</evidence>
<accession>A0A1M6BQP8</accession>
<evidence type="ECO:0000313" key="2">
    <source>
        <dbReference type="Proteomes" id="UP000184512"/>
    </source>
</evidence>
<name>A0A1M6BQP8_9ACTN</name>
<proteinExistence type="predicted"/>
<sequence>MTESPVAIRYDHQGNWHVDQSAGAQCRVEPILHRMRDFFHSGSSVALQDANSGGAELYTVARYIESLYSRTV</sequence>
<keyword evidence="2" id="KW-1185">Reference proteome</keyword>